<keyword evidence="1" id="KW-0812">Transmembrane</keyword>
<reference evidence="3" key="1">
    <citation type="journal article" date="2019" name="Int. J. Syst. Evol. Microbiol.">
        <title>The Global Catalogue of Microorganisms (GCM) 10K type strain sequencing project: providing services to taxonomists for standard genome sequencing and annotation.</title>
        <authorList>
            <consortium name="The Broad Institute Genomics Platform"/>
            <consortium name="The Broad Institute Genome Sequencing Center for Infectious Disease"/>
            <person name="Wu L."/>
            <person name="Ma J."/>
        </authorList>
    </citation>
    <scope>NUCLEOTIDE SEQUENCE [LARGE SCALE GENOMIC DNA]</scope>
    <source>
        <strain evidence="3">NBRC 103166</strain>
    </source>
</reference>
<evidence type="ECO:0000313" key="2">
    <source>
        <dbReference type="EMBL" id="GLS91819.1"/>
    </source>
</evidence>
<sequence length="441" mass="47518">MLRSRFNTGFALFETVIAIAILGVISASATVLALRDSQYKASTLIAQDLSQIISSTATRIMIHDRFPTKAGIPFITDSNGQYSYAVKRVGGDSSHLEWLKYDDCAGGLASPAISHELRPAIGVAEAVSSEQHSMILPCYVVGDVNAHLKYKNEAFFVVDNTAVGLGYSLQFNFDVGESSIFGASNGGAYFARFYQELVKQLISNEVISSENGIIINEVTDTGSLVTLNDQINDPIQIGDFLRHSVEGTSYLQITISSAFNIRALLSDGSVNINDDKSLCWDSEVTGRFNCITNTDTGVKVVDQSGVNATIEGSSVISDDYSIGSSGYTVPKIHFIRAGEGVIKKPECPVNFVANVATAISSFGDGGGQHIDERDWGDTTTGGDVKYEASTLVGVVATGWEDNLINPDFWDVHSLIASEFYDDGEINSPNISLIAFTWCERA</sequence>
<keyword evidence="1" id="KW-1133">Transmembrane helix</keyword>
<organism evidence="2 3">
    <name type="scientific">Psychromonas marina</name>
    <dbReference type="NCBI Taxonomy" id="88364"/>
    <lineage>
        <taxon>Bacteria</taxon>
        <taxon>Pseudomonadati</taxon>
        <taxon>Pseudomonadota</taxon>
        <taxon>Gammaproteobacteria</taxon>
        <taxon>Alteromonadales</taxon>
        <taxon>Psychromonadaceae</taxon>
        <taxon>Psychromonas</taxon>
    </lineage>
</organism>
<name>A0ABQ6E313_9GAMM</name>
<evidence type="ECO:0000313" key="3">
    <source>
        <dbReference type="Proteomes" id="UP001157353"/>
    </source>
</evidence>
<gene>
    <name evidence="2" type="ORF">GCM10007916_28890</name>
</gene>
<keyword evidence="1" id="KW-0472">Membrane</keyword>
<evidence type="ECO:0008006" key="4">
    <source>
        <dbReference type="Google" id="ProtNLM"/>
    </source>
</evidence>
<feature type="transmembrane region" description="Helical" evidence="1">
    <location>
        <begin position="12"/>
        <end position="34"/>
    </location>
</feature>
<comment type="caution">
    <text evidence="2">The sequence shown here is derived from an EMBL/GenBank/DDBJ whole genome shotgun (WGS) entry which is preliminary data.</text>
</comment>
<dbReference type="EMBL" id="BSPQ01000015">
    <property type="protein sequence ID" value="GLS91819.1"/>
    <property type="molecule type" value="Genomic_DNA"/>
</dbReference>
<keyword evidence="3" id="KW-1185">Reference proteome</keyword>
<evidence type="ECO:0000256" key="1">
    <source>
        <dbReference type="SAM" id="Phobius"/>
    </source>
</evidence>
<accession>A0ABQ6E313</accession>
<dbReference type="Proteomes" id="UP001157353">
    <property type="component" value="Unassembled WGS sequence"/>
</dbReference>
<protein>
    <recommendedName>
        <fullName evidence="4">Prepilin-type N-terminal cleavage/methylation domain-containing protein</fullName>
    </recommendedName>
</protein>
<proteinExistence type="predicted"/>
<dbReference type="RefSeq" id="WP_284204921.1">
    <property type="nucleotide sequence ID" value="NZ_BSPQ01000015.1"/>
</dbReference>